<sequence>MKQHFQQIDVLKGLAILAVLLLHSLPKIDLISSYAILHIWQAVPVFMVIMGLNLGLATAGKTLKLNGLYSKSYFQKKGSRIFVPFLLVFLLSLLIGWAWFILYKEDVFTFNSYTWFGLLPISGKGNYFLTLLLQSVFVLPIIGFGFARKPALTLVLLVLLEVGFILCVKHFGLFSQNKYIYDAAFPRYFSAIAFGLALAVPIKNGFAFSTRFILFILAAAAAIFMFQLQETKVALDFIRPEWRMQHVGTFGYAAFLIALAVWLLPSTSNNVILVFFAALGKASYHIFLVQVLYFGLVEKYGDLYYNLFICLASGYLFFQVEKPFVLLLSTLFKKNKVDSTNHKL</sequence>
<keyword evidence="1" id="KW-0472">Membrane</keyword>
<feature type="transmembrane region" description="Helical" evidence="1">
    <location>
        <begin position="154"/>
        <end position="173"/>
    </location>
</feature>
<dbReference type="EMBL" id="QMDV01000002">
    <property type="protein sequence ID" value="RAU83487.1"/>
    <property type="molecule type" value="Genomic_DNA"/>
</dbReference>
<dbReference type="AlphaFoldDB" id="A0A364RGU7"/>
<feature type="transmembrane region" description="Helical" evidence="1">
    <location>
        <begin position="212"/>
        <end position="229"/>
    </location>
</feature>
<name>A0A364RGU7_9BACT</name>
<keyword evidence="3" id="KW-0808">Transferase</keyword>
<feature type="transmembrane region" description="Helical" evidence="1">
    <location>
        <begin position="303"/>
        <end position="320"/>
    </location>
</feature>
<keyword evidence="1" id="KW-1133">Transmembrane helix</keyword>
<dbReference type="RefSeq" id="WP_112305634.1">
    <property type="nucleotide sequence ID" value="NZ_QMDV01000002.1"/>
</dbReference>
<feature type="transmembrane region" description="Helical" evidence="1">
    <location>
        <begin position="272"/>
        <end position="297"/>
    </location>
</feature>
<feature type="domain" description="Acyltransferase 3" evidence="2">
    <location>
        <begin position="7"/>
        <end position="310"/>
    </location>
</feature>
<keyword evidence="3" id="KW-0012">Acyltransferase</keyword>
<evidence type="ECO:0000313" key="4">
    <source>
        <dbReference type="Proteomes" id="UP000251692"/>
    </source>
</evidence>
<proteinExistence type="predicted"/>
<dbReference type="Proteomes" id="UP000251692">
    <property type="component" value="Unassembled WGS sequence"/>
</dbReference>
<feature type="transmembrane region" description="Helical" evidence="1">
    <location>
        <begin position="249"/>
        <end position="265"/>
    </location>
</feature>
<protein>
    <submittedName>
        <fullName evidence="3">Acyltransferase</fullName>
    </submittedName>
</protein>
<dbReference type="InterPro" id="IPR002656">
    <property type="entry name" value="Acyl_transf_3_dom"/>
</dbReference>
<keyword evidence="1" id="KW-0812">Transmembrane</keyword>
<feature type="transmembrane region" description="Helical" evidence="1">
    <location>
        <begin position="127"/>
        <end position="147"/>
    </location>
</feature>
<feature type="transmembrane region" description="Helical" evidence="1">
    <location>
        <begin position="81"/>
        <end position="102"/>
    </location>
</feature>
<feature type="transmembrane region" description="Helical" evidence="1">
    <location>
        <begin position="9"/>
        <end position="26"/>
    </location>
</feature>
<evidence type="ECO:0000313" key="3">
    <source>
        <dbReference type="EMBL" id="RAU83487.1"/>
    </source>
</evidence>
<dbReference type="GO" id="GO:0016747">
    <property type="term" value="F:acyltransferase activity, transferring groups other than amino-acyl groups"/>
    <property type="evidence" value="ECO:0007669"/>
    <property type="project" value="InterPro"/>
</dbReference>
<evidence type="ECO:0000259" key="2">
    <source>
        <dbReference type="Pfam" id="PF01757"/>
    </source>
</evidence>
<feature type="transmembrane region" description="Helical" evidence="1">
    <location>
        <begin position="179"/>
        <end position="200"/>
    </location>
</feature>
<accession>A0A364RGU7</accession>
<reference evidence="3 4" key="1">
    <citation type="submission" date="2018-06" db="EMBL/GenBank/DDBJ databases">
        <authorList>
            <person name="Liu Z.-W."/>
        </authorList>
    </citation>
    <scope>NUCLEOTIDE SEQUENCE [LARGE SCALE GENOMIC DNA]</scope>
    <source>
        <strain evidence="3 4">2b14</strain>
    </source>
</reference>
<reference evidence="3 4" key="2">
    <citation type="submission" date="2018-07" db="EMBL/GenBank/DDBJ databases">
        <title>Pontibacter sp. 2b14 genomic sequence and assembly.</title>
        <authorList>
            <person name="Du Z.-J."/>
        </authorList>
    </citation>
    <scope>NUCLEOTIDE SEQUENCE [LARGE SCALE GENOMIC DNA]</scope>
    <source>
        <strain evidence="3 4">2b14</strain>
    </source>
</reference>
<comment type="caution">
    <text evidence="3">The sequence shown here is derived from an EMBL/GenBank/DDBJ whole genome shotgun (WGS) entry which is preliminary data.</text>
</comment>
<dbReference type="OrthoDB" id="847983at2"/>
<dbReference type="Pfam" id="PF01757">
    <property type="entry name" value="Acyl_transf_3"/>
    <property type="match status" value="1"/>
</dbReference>
<keyword evidence="4" id="KW-1185">Reference proteome</keyword>
<organism evidence="3 4">
    <name type="scientific">Pontibacter arcticus</name>
    <dbReference type="NCBI Taxonomy" id="2080288"/>
    <lineage>
        <taxon>Bacteria</taxon>
        <taxon>Pseudomonadati</taxon>
        <taxon>Bacteroidota</taxon>
        <taxon>Cytophagia</taxon>
        <taxon>Cytophagales</taxon>
        <taxon>Hymenobacteraceae</taxon>
        <taxon>Pontibacter</taxon>
    </lineage>
</organism>
<feature type="transmembrane region" description="Helical" evidence="1">
    <location>
        <begin position="38"/>
        <end position="60"/>
    </location>
</feature>
<evidence type="ECO:0000256" key="1">
    <source>
        <dbReference type="SAM" id="Phobius"/>
    </source>
</evidence>
<gene>
    <name evidence="3" type="ORF">DP923_08330</name>
</gene>